<dbReference type="Pfam" id="PF08645">
    <property type="entry name" value="PNK3P"/>
    <property type="match status" value="1"/>
</dbReference>
<keyword evidence="4" id="KW-0234">DNA repair</keyword>
<accession>A0A1B6H0S1</accession>
<feature type="compositionally biased region" description="Basic and acidic residues" evidence="6">
    <location>
        <begin position="102"/>
        <end position="114"/>
    </location>
</feature>
<dbReference type="InterPro" id="IPR013954">
    <property type="entry name" value="PNK3P"/>
</dbReference>
<proteinExistence type="predicted"/>
<dbReference type="InterPro" id="IPR036412">
    <property type="entry name" value="HAD-like_sf"/>
</dbReference>
<reference evidence="8" key="1">
    <citation type="submission" date="2015-11" db="EMBL/GenBank/DDBJ databases">
        <title>De novo transcriptome assembly of four potential Pierce s Disease insect vectors from Arizona vineyards.</title>
        <authorList>
            <person name="Tassone E.E."/>
        </authorList>
    </citation>
    <scope>NUCLEOTIDE SEQUENCE</scope>
</reference>
<dbReference type="Pfam" id="PF13671">
    <property type="entry name" value="AAA_33"/>
    <property type="match status" value="1"/>
</dbReference>
<dbReference type="SUPFAM" id="SSF52540">
    <property type="entry name" value="P-loop containing nucleoside triphosphate hydrolases"/>
    <property type="match status" value="1"/>
</dbReference>
<comment type="subcellular location">
    <subcellularLocation>
        <location evidence="1">Nucleus</location>
    </subcellularLocation>
</comment>
<dbReference type="GO" id="GO:0006281">
    <property type="term" value="P:DNA repair"/>
    <property type="evidence" value="ECO:0007669"/>
    <property type="project" value="UniProtKB-KW"/>
</dbReference>
<dbReference type="NCBIfam" id="TIGR01663">
    <property type="entry name" value="PNK-3'Pase"/>
    <property type="match status" value="1"/>
</dbReference>
<dbReference type="GO" id="GO:0046404">
    <property type="term" value="F:ATP-dependent polydeoxyribonucleotide 5'-hydroxyl-kinase activity"/>
    <property type="evidence" value="ECO:0007669"/>
    <property type="project" value="InterPro"/>
</dbReference>
<dbReference type="CDD" id="cd01625">
    <property type="entry name" value="HAD_PNP"/>
    <property type="match status" value="1"/>
</dbReference>
<dbReference type="PANTHER" id="PTHR12083">
    <property type="entry name" value="BIFUNCTIONAL POLYNUCLEOTIDE PHOSPHATASE/KINASE"/>
    <property type="match status" value="1"/>
</dbReference>
<dbReference type="EMBL" id="GECZ01001504">
    <property type="protein sequence ID" value="JAS68265.1"/>
    <property type="molecule type" value="Transcribed_RNA"/>
</dbReference>
<evidence type="ECO:0000313" key="8">
    <source>
        <dbReference type="EMBL" id="JAS68265.1"/>
    </source>
</evidence>
<dbReference type="PANTHER" id="PTHR12083:SF9">
    <property type="entry name" value="BIFUNCTIONAL POLYNUCLEOTIDE PHOSPHATASE_KINASE"/>
    <property type="match status" value="1"/>
</dbReference>
<evidence type="ECO:0000256" key="6">
    <source>
        <dbReference type="SAM" id="MobiDB-lite"/>
    </source>
</evidence>
<feature type="region of interest" description="Disordered" evidence="6">
    <location>
        <begin position="102"/>
        <end position="122"/>
    </location>
</feature>
<dbReference type="SUPFAM" id="SSF49879">
    <property type="entry name" value="SMAD/FHA domain"/>
    <property type="match status" value="1"/>
</dbReference>
<dbReference type="Gene3D" id="2.60.200.20">
    <property type="match status" value="1"/>
</dbReference>
<sequence length="517" mass="58385">MSQQKKCFLKSILDDNIAIHLQDKVEVCLGRCPETNIRDKRCSRNQVSVTADYNSEVIKVKHLGSNPSIANGIILRNDSHILKQNELLEFLVGEHKFRVDFESPTGKPEKRKNETSTLENDVSNSKRFCKEESIPMLTTPCGKSTWEKIEDGKLYVFTSAGVRSSTKIAAYDLDGTLILTKSGRVFPKDNDDWKLAFGSVKSKLSKFISEGYKIVILTNQAGISRGKTNVNEFKTKIENIVRDLNVPVQVFIATSNSIYRKPAPGMWTFLETKKNDGIKIDMSRSFYVGDAAGRIANWCPGKKKDFSFADRLLALNLNLQFFTPEEHFCNERPGKFTLPMFNPAALDEDGLLADGDIVKKSQEVVILVGCPGSGKTHIALRHLVPAGYVHVNRDSLGSWQKCVLNMESAVAAGRSVVVDNTNPDRESRRRFVERAKVPCRCLVMTTSIENIRHNVRFREITDTKHIPVNDMIVNSYKNKFEPPSLDEGFTEIVNINFVPSFSDPEMKKLYRMYLLEK</sequence>
<dbReference type="NCBIfam" id="TIGR01664">
    <property type="entry name" value="DNA-3'-Pase"/>
    <property type="match status" value="1"/>
</dbReference>
<dbReference type="SUPFAM" id="SSF56784">
    <property type="entry name" value="HAD-like"/>
    <property type="match status" value="1"/>
</dbReference>
<dbReference type="InterPro" id="IPR008984">
    <property type="entry name" value="SMAD_FHA_dom_sf"/>
</dbReference>
<keyword evidence="2" id="KW-0227">DNA damage</keyword>
<dbReference type="InterPro" id="IPR041388">
    <property type="entry name" value="FHA_2"/>
</dbReference>
<name>A0A1B6H0S1_9HEMI</name>
<dbReference type="InterPro" id="IPR023214">
    <property type="entry name" value="HAD_sf"/>
</dbReference>
<dbReference type="GO" id="GO:0003690">
    <property type="term" value="F:double-stranded DNA binding"/>
    <property type="evidence" value="ECO:0007669"/>
    <property type="project" value="TreeGrafter"/>
</dbReference>
<evidence type="ECO:0000256" key="2">
    <source>
        <dbReference type="ARBA" id="ARBA00022763"/>
    </source>
</evidence>
<dbReference type="InterPro" id="IPR006549">
    <property type="entry name" value="HAD-SF_hydro_IIIA"/>
</dbReference>
<evidence type="ECO:0000256" key="1">
    <source>
        <dbReference type="ARBA" id="ARBA00004123"/>
    </source>
</evidence>
<evidence type="ECO:0000259" key="7">
    <source>
        <dbReference type="Pfam" id="PF17913"/>
    </source>
</evidence>
<feature type="domain" description="PNK FHA" evidence="7">
    <location>
        <begin position="7"/>
        <end position="75"/>
    </location>
</feature>
<evidence type="ECO:0000256" key="3">
    <source>
        <dbReference type="ARBA" id="ARBA00022801"/>
    </source>
</evidence>
<dbReference type="InterPro" id="IPR006551">
    <property type="entry name" value="Polynucleotide_phosphatase"/>
</dbReference>
<dbReference type="AlphaFoldDB" id="A0A1B6H0S1"/>
<gene>
    <name evidence="8" type="ORF">g.10421</name>
</gene>
<dbReference type="Gene3D" id="3.40.50.300">
    <property type="entry name" value="P-loop containing nucleotide triphosphate hydrolases"/>
    <property type="match status" value="1"/>
</dbReference>
<dbReference type="GO" id="GO:0046403">
    <property type="term" value="F:polynucleotide 3'-phosphatase activity"/>
    <property type="evidence" value="ECO:0007669"/>
    <property type="project" value="InterPro"/>
</dbReference>
<keyword evidence="3" id="KW-0378">Hydrolase</keyword>
<dbReference type="GO" id="GO:0005634">
    <property type="term" value="C:nucleus"/>
    <property type="evidence" value="ECO:0007669"/>
    <property type="project" value="UniProtKB-SubCell"/>
</dbReference>
<protein>
    <recommendedName>
        <fullName evidence="7">PNK FHA domain-containing protein</fullName>
    </recommendedName>
</protein>
<dbReference type="Pfam" id="PF17913">
    <property type="entry name" value="FHA_2"/>
    <property type="match status" value="1"/>
</dbReference>
<dbReference type="InterPro" id="IPR027417">
    <property type="entry name" value="P-loop_NTPase"/>
</dbReference>
<dbReference type="FunFam" id="3.40.50.300:FF:000737">
    <property type="entry name" value="Bifunctional polynucleotide phosphatase/kinase"/>
    <property type="match status" value="1"/>
</dbReference>
<dbReference type="NCBIfam" id="TIGR01662">
    <property type="entry name" value="HAD-SF-IIIA"/>
    <property type="match status" value="1"/>
</dbReference>
<keyword evidence="5" id="KW-0539">Nucleus</keyword>
<dbReference type="Gene3D" id="3.40.50.1000">
    <property type="entry name" value="HAD superfamily/HAD-like"/>
    <property type="match status" value="1"/>
</dbReference>
<dbReference type="FunFam" id="3.40.50.1000:FF:000078">
    <property type="entry name" value="Bifunctional polynucleotide phosphatase/kinase"/>
    <property type="match status" value="1"/>
</dbReference>
<dbReference type="InterPro" id="IPR006550">
    <property type="entry name" value="PNKP"/>
</dbReference>
<organism evidence="8">
    <name type="scientific">Cuerna arida</name>
    <dbReference type="NCBI Taxonomy" id="1464854"/>
    <lineage>
        <taxon>Eukaryota</taxon>
        <taxon>Metazoa</taxon>
        <taxon>Ecdysozoa</taxon>
        <taxon>Arthropoda</taxon>
        <taxon>Hexapoda</taxon>
        <taxon>Insecta</taxon>
        <taxon>Pterygota</taxon>
        <taxon>Neoptera</taxon>
        <taxon>Paraneoptera</taxon>
        <taxon>Hemiptera</taxon>
        <taxon>Auchenorrhyncha</taxon>
        <taxon>Membracoidea</taxon>
        <taxon>Cicadellidae</taxon>
        <taxon>Cicadellinae</taxon>
        <taxon>Proconiini</taxon>
        <taxon>Cuerna</taxon>
    </lineage>
</organism>
<evidence type="ECO:0000256" key="4">
    <source>
        <dbReference type="ARBA" id="ARBA00023204"/>
    </source>
</evidence>
<evidence type="ECO:0000256" key="5">
    <source>
        <dbReference type="ARBA" id="ARBA00023242"/>
    </source>
</evidence>